<dbReference type="NCBIfam" id="TIGR03317">
    <property type="entry name" value="ygfZ_signature"/>
    <property type="match status" value="1"/>
</dbReference>
<dbReference type="PANTHER" id="PTHR22602:SF0">
    <property type="entry name" value="TRANSFERASE CAF17, MITOCHONDRIAL-RELATED"/>
    <property type="match status" value="1"/>
</dbReference>
<dbReference type="InterPro" id="IPR017703">
    <property type="entry name" value="YgfZ/GCV_T_CS"/>
</dbReference>
<protein>
    <recommendedName>
        <fullName evidence="4">GCVT N-terminal domain-containing protein</fullName>
    </recommendedName>
</protein>
<evidence type="ECO:0000259" key="4">
    <source>
        <dbReference type="Pfam" id="PF01571"/>
    </source>
</evidence>
<dbReference type="GO" id="GO:0005739">
    <property type="term" value="C:mitochondrion"/>
    <property type="evidence" value="ECO:0007669"/>
    <property type="project" value="UniProtKB-SubCell"/>
</dbReference>
<dbReference type="InterPro" id="IPR027266">
    <property type="entry name" value="TrmE/GcvT-like"/>
</dbReference>
<organism evidence="5">
    <name type="scientific">marine metagenome</name>
    <dbReference type="NCBI Taxonomy" id="408172"/>
    <lineage>
        <taxon>unclassified sequences</taxon>
        <taxon>metagenomes</taxon>
        <taxon>ecological metagenomes</taxon>
    </lineage>
</organism>
<reference evidence="5" key="1">
    <citation type="submission" date="2018-05" db="EMBL/GenBank/DDBJ databases">
        <authorList>
            <person name="Lanie J.A."/>
            <person name="Ng W.-L."/>
            <person name="Kazmierczak K.M."/>
            <person name="Andrzejewski T.M."/>
            <person name="Davidsen T.M."/>
            <person name="Wayne K.J."/>
            <person name="Tettelin H."/>
            <person name="Glass J.I."/>
            <person name="Rusch D."/>
            <person name="Podicherti R."/>
            <person name="Tsui H.-C.T."/>
            <person name="Winkler M.E."/>
        </authorList>
    </citation>
    <scope>NUCLEOTIDE SEQUENCE</scope>
</reference>
<evidence type="ECO:0000256" key="1">
    <source>
        <dbReference type="ARBA" id="ARBA00004173"/>
    </source>
</evidence>
<sequence>MEENSIIILKDRDIISVSGSDSTSFLQNVITNDINKLNESNSLYSALLTPQGKYLHDFFILKHEKNYLIDCESETAENLLSCFQKYKLNANIEFKNITSDNSVAIITYKKFQQIQKNDVVDIVFSDPRTNLMGARIISKLEKLNLAIKKLGLKLTDQEQYFETAHALGLPIKGLKKLQNQIFALELNFEEEKGIDFKKGCYIGQENTSRMKLGNKLRRRLFPLKTSNELKDGSEIFFKNKVIGKVMISKPKAFGLIKLYDPNIESFLDEDLKCNNSNVNL</sequence>
<comment type="subcellular location">
    <subcellularLocation>
        <location evidence="1">Mitochondrion</location>
    </subcellularLocation>
</comment>
<dbReference type="PIRSF" id="PIRSF006487">
    <property type="entry name" value="GcvT"/>
    <property type="match status" value="1"/>
</dbReference>
<dbReference type="InterPro" id="IPR006222">
    <property type="entry name" value="GCVT_N"/>
</dbReference>
<gene>
    <name evidence="5" type="ORF">METZ01_LOCUS149576</name>
</gene>
<name>A0A382A6I8_9ZZZZ</name>
<evidence type="ECO:0000256" key="3">
    <source>
        <dbReference type="ARBA" id="ARBA00023128"/>
    </source>
</evidence>
<dbReference type="PANTHER" id="PTHR22602">
    <property type="entry name" value="TRANSFERASE CAF17, MITOCHONDRIAL-RELATED"/>
    <property type="match status" value="1"/>
</dbReference>
<dbReference type="SUPFAM" id="SSF103025">
    <property type="entry name" value="Folate-binding domain"/>
    <property type="match status" value="1"/>
</dbReference>
<dbReference type="Gene3D" id="3.30.1360.120">
    <property type="entry name" value="Probable tRNA modification gtpase trme, domain 1"/>
    <property type="match status" value="1"/>
</dbReference>
<dbReference type="GO" id="GO:0016226">
    <property type="term" value="P:iron-sulfur cluster assembly"/>
    <property type="evidence" value="ECO:0007669"/>
    <property type="project" value="TreeGrafter"/>
</dbReference>
<dbReference type="InterPro" id="IPR045179">
    <property type="entry name" value="YgfZ/GcvT"/>
</dbReference>
<proteinExistence type="predicted"/>
<feature type="non-terminal residue" evidence="5">
    <location>
        <position position="280"/>
    </location>
</feature>
<dbReference type="Pfam" id="PF01571">
    <property type="entry name" value="GCV_T"/>
    <property type="match status" value="1"/>
</dbReference>
<keyword evidence="2" id="KW-0809">Transit peptide</keyword>
<accession>A0A382A6I8</accession>
<feature type="domain" description="GCVT N-terminal" evidence="4">
    <location>
        <begin position="15"/>
        <end position="103"/>
    </location>
</feature>
<evidence type="ECO:0000313" key="5">
    <source>
        <dbReference type="EMBL" id="SVA96722.1"/>
    </source>
</evidence>
<evidence type="ECO:0000256" key="2">
    <source>
        <dbReference type="ARBA" id="ARBA00022946"/>
    </source>
</evidence>
<dbReference type="AlphaFoldDB" id="A0A382A6I8"/>
<keyword evidence="3" id="KW-0496">Mitochondrion</keyword>
<dbReference type="EMBL" id="UINC01023974">
    <property type="protein sequence ID" value="SVA96722.1"/>
    <property type="molecule type" value="Genomic_DNA"/>
</dbReference>